<dbReference type="OrthoDB" id="271433at2759"/>
<gene>
    <name evidence="4" type="ORF">CAEBREN_32724</name>
</gene>
<dbReference type="FunCoup" id="G0PLC3">
    <property type="interactions" value="1967"/>
</dbReference>
<evidence type="ECO:0008006" key="6">
    <source>
        <dbReference type="Google" id="ProtNLM"/>
    </source>
</evidence>
<evidence type="ECO:0000256" key="1">
    <source>
        <dbReference type="ARBA" id="ARBA00022723"/>
    </source>
</evidence>
<dbReference type="InterPro" id="IPR014710">
    <property type="entry name" value="RmlC-like_jellyroll"/>
</dbReference>
<keyword evidence="5" id="KW-1185">Reference proteome</keyword>
<evidence type="ECO:0000313" key="4">
    <source>
        <dbReference type="EMBL" id="EGT34487.1"/>
    </source>
</evidence>
<dbReference type="InParanoid" id="G0PLC3"/>
<dbReference type="SUPFAM" id="SSF51182">
    <property type="entry name" value="RmlC-like cupins"/>
    <property type="match status" value="1"/>
</dbReference>
<keyword evidence="2" id="KW-0560">Oxidoreductase</keyword>
<reference evidence="5" key="1">
    <citation type="submission" date="2011-07" db="EMBL/GenBank/DDBJ databases">
        <authorList>
            <consortium name="Caenorhabditis brenneri Sequencing and Analysis Consortium"/>
            <person name="Wilson R.K."/>
        </authorList>
    </citation>
    <scope>NUCLEOTIDE SEQUENCE [LARGE SCALE GENOMIC DNA]</scope>
    <source>
        <strain evidence="5">PB2801</strain>
    </source>
</reference>
<dbReference type="InterPro" id="IPR011051">
    <property type="entry name" value="RmlC_Cupin_sf"/>
</dbReference>
<keyword evidence="1" id="KW-0479">Metal-binding</keyword>
<dbReference type="Gene3D" id="2.60.120.10">
    <property type="entry name" value="Jelly Rolls"/>
    <property type="match status" value="1"/>
</dbReference>
<evidence type="ECO:0000256" key="3">
    <source>
        <dbReference type="ARBA" id="ARBA00023004"/>
    </source>
</evidence>
<dbReference type="GO" id="GO:0016702">
    <property type="term" value="F:oxidoreductase activity, acting on single donors with incorporation of molecular oxygen, incorporation of two atoms of oxygen"/>
    <property type="evidence" value="ECO:0007669"/>
    <property type="project" value="InterPro"/>
</dbReference>
<evidence type="ECO:0000313" key="5">
    <source>
        <dbReference type="Proteomes" id="UP000008068"/>
    </source>
</evidence>
<dbReference type="InterPro" id="IPR012864">
    <property type="entry name" value="PCO/ADO"/>
</dbReference>
<dbReference type="STRING" id="135651.G0PLC3"/>
<dbReference type="Pfam" id="PF07847">
    <property type="entry name" value="PCO_ADO"/>
    <property type="match status" value="1"/>
</dbReference>
<dbReference type="AlphaFoldDB" id="G0PLC3"/>
<dbReference type="GO" id="GO:0046872">
    <property type="term" value="F:metal ion binding"/>
    <property type="evidence" value="ECO:0007669"/>
    <property type="project" value="UniProtKB-KW"/>
</dbReference>
<keyword evidence="3" id="KW-0408">Iron</keyword>
<accession>G0PLC3</accession>
<proteinExistence type="predicted"/>
<evidence type="ECO:0000256" key="2">
    <source>
        <dbReference type="ARBA" id="ARBA00023002"/>
    </source>
</evidence>
<sequence>MDSPLRHLQMMLRNMALLAQEFDGSHQSINVIHTLIDNFDSRILRNKQFLPGTFSRAFSSVFDIAKESSAPVIKYSDVYKDDYCHVNVFGLLRAGQRIPLHDHPDQHAIMKVFQGSLKVRSYSIVEYDENGTELNLDEEHMFHSRYPPQDSILVRYEGETVLSSRGGQHSAWLGERKGNLHEVICLEPHTYFCDFFFPNSPYCYYYRPDPSITEPLAVGSPIVMQRICCPSDFITEKLDFPSVPAFRFGVVDSD</sequence>
<dbReference type="EMBL" id="GL381055">
    <property type="protein sequence ID" value="EGT34487.1"/>
    <property type="molecule type" value="Genomic_DNA"/>
</dbReference>
<protein>
    <recommendedName>
        <fullName evidence="6">2-aminoethanethiol dioxygenase</fullName>
    </recommendedName>
</protein>
<organism evidence="5">
    <name type="scientific">Caenorhabditis brenneri</name>
    <name type="common">Nematode worm</name>
    <dbReference type="NCBI Taxonomy" id="135651"/>
    <lineage>
        <taxon>Eukaryota</taxon>
        <taxon>Metazoa</taxon>
        <taxon>Ecdysozoa</taxon>
        <taxon>Nematoda</taxon>
        <taxon>Chromadorea</taxon>
        <taxon>Rhabditida</taxon>
        <taxon>Rhabditina</taxon>
        <taxon>Rhabditomorpha</taxon>
        <taxon>Rhabditoidea</taxon>
        <taxon>Rhabditidae</taxon>
        <taxon>Peloderinae</taxon>
        <taxon>Caenorhabditis</taxon>
    </lineage>
</organism>
<dbReference type="eggNOG" id="KOG4281">
    <property type="taxonomic scope" value="Eukaryota"/>
</dbReference>
<dbReference type="HOGENOM" id="CLU_1095094_0_0_1"/>
<dbReference type="Proteomes" id="UP000008068">
    <property type="component" value="Unassembled WGS sequence"/>
</dbReference>
<name>G0PLC3_CAEBE</name>